<organism evidence="2 3">
    <name type="scientific">Characodon lateralis</name>
    <dbReference type="NCBI Taxonomy" id="208331"/>
    <lineage>
        <taxon>Eukaryota</taxon>
        <taxon>Metazoa</taxon>
        <taxon>Chordata</taxon>
        <taxon>Craniata</taxon>
        <taxon>Vertebrata</taxon>
        <taxon>Euteleostomi</taxon>
        <taxon>Actinopterygii</taxon>
        <taxon>Neopterygii</taxon>
        <taxon>Teleostei</taxon>
        <taxon>Neoteleostei</taxon>
        <taxon>Acanthomorphata</taxon>
        <taxon>Ovalentaria</taxon>
        <taxon>Atherinomorphae</taxon>
        <taxon>Cyprinodontiformes</taxon>
        <taxon>Goodeidae</taxon>
        <taxon>Characodon</taxon>
    </lineage>
</organism>
<comment type="caution">
    <text evidence="2">The sequence shown here is derived from an EMBL/GenBank/DDBJ whole genome shotgun (WGS) entry which is preliminary data.</text>
</comment>
<protein>
    <submittedName>
        <fullName evidence="2">Uncharacterized protein</fullName>
    </submittedName>
</protein>
<name>A0ABU7D2U8_9TELE</name>
<keyword evidence="1" id="KW-0472">Membrane</keyword>
<keyword evidence="1" id="KW-0812">Transmembrane</keyword>
<dbReference type="EMBL" id="JAHUTJ010015587">
    <property type="protein sequence ID" value="MED6269483.1"/>
    <property type="molecule type" value="Genomic_DNA"/>
</dbReference>
<dbReference type="Proteomes" id="UP001352852">
    <property type="component" value="Unassembled WGS sequence"/>
</dbReference>
<proteinExistence type="predicted"/>
<sequence>MEAPGTNLFPKCCKCCCCICSFSPVFPKVAPWMTVSVLCVSLCAYSALCYHALVTFTREELLNIRQSSLGIFSPLIIDPYFTETLVGGQQLFMGCGGDTEQVNRQVNS</sequence>
<keyword evidence="1" id="KW-1133">Transmembrane helix</keyword>
<reference evidence="2 3" key="1">
    <citation type="submission" date="2021-06" db="EMBL/GenBank/DDBJ databases">
        <authorList>
            <person name="Palmer J.M."/>
        </authorList>
    </citation>
    <scope>NUCLEOTIDE SEQUENCE [LARGE SCALE GENOMIC DNA]</scope>
    <source>
        <strain evidence="2 3">CL_MEX2019</strain>
        <tissue evidence="2">Muscle</tissue>
    </source>
</reference>
<evidence type="ECO:0000313" key="3">
    <source>
        <dbReference type="Proteomes" id="UP001352852"/>
    </source>
</evidence>
<evidence type="ECO:0000313" key="2">
    <source>
        <dbReference type="EMBL" id="MED6269483.1"/>
    </source>
</evidence>
<gene>
    <name evidence="2" type="ORF">CHARACLAT_033526</name>
</gene>
<evidence type="ECO:0000256" key="1">
    <source>
        <dbReference type="SAM" id="Phobius"/>
    </source>
</evidence>
<feature type="transmembrane region" description="Helical" evidence="1">
    <location>
        <begin position="32"/>
        <end position="56"/>
    </location>
</feature>
<keyword evidence="3" id="KW-1185">Reference proteome</keyword>
<accession>A0ABU7D2U8</accession>